<protein>
    <submittedName>
        <fullName evidence="2">Uncharacterized protein</fullName>
    </submittedName>
</protein>
<dbReference type="EMBL" id="NIGF01000037">
    <property type="protein sequence ID" value="PQV62421.1"/>
    <property type="molecule type" value="Genomic_DNA"/>
</dbReference>
<evidence type="ECO:0000256" key="1">
    <source>
        <dbReference type="SAM" id="MobiDB-lite"/>
    </source>
</evidence>
<feature type="region of interest" description="Disordered" evidence="1">
    <location>
        <begin position="1"/>
        <end position="28"/>
    </location>
</feature>
<accession>A0A2S8SNQ6</accession>
<dbReference type="InParanoid" id="A0A2S8SNQ6"/>
<gene>
    <name evidence="2" type="ORF">B1R32_1374</name>
</gene>
<sequence length="79" mass="9337">MWRHKEATGKTTRNPLARSLPESSGGDKWGTALFFWPKEIQFLRFPKIYRPPYRLPLIGFIEPKMAPADDWTIKRHLLK</sequence>
<proteinExistence type="predicted"/>
<organism evidence="2 3">
    <name type="scientific">Abditibacterium utsteinense</name>
    <dbReference type="NCBI Taxonomy" id="1960156"/>
    <lineage>
        <taxon>Bacteria</taxon>
        <taxon>Pseudomonadati</taxon>
        <taxon>Abditibacteriota</taxon>
        <taxon>Abditibacteriia</taxon>
        <taxon>Abditibacteriales</taxon>
        <taxon>Abditibacteriaceae</taxon>
        <taxon>Abditibacterium</taxon>
    </lineage>
</organism>
<dbReference type="Proteomes" id="UP000237684">
    <property type="component" value="Unassembled WGS sequence"/>
</dbReference>
<keyword evidence="3" id="KW-1185">Reference proteome</keyword>
<name>A0A2S8SNQ6_9BACT</name>
<comment type="caution">
    <text evidence="2">The sequence shown here is derived from an EMBL/GenBank/DDBJ whole genome shotgun (WGS) entry which is preliminary data.</text>
</comment>
<reference evidence="2 3" key="1">
    <citation type="journal article" date="2018" name="Syst. Appl. Microbiol.">
        <title>Abditibacterium utsteinense sp. nov., the first cultivated member of candidate phylum FBP, isolated from ice-free Antarctic soil samples.</title>
        <authorList>
            <person name="Tahon G."/>
            <person name="Tytgat B."/>
            <person name="Lebbe L."/>
            <person name="Carlier A."/>
            <person name="Willems A."/>
        </authorList>
    </citation>
    <scope>NUCLEOTIDE SEQUENCE [LARGE SCALE GENOMIC DNA]</scope>
    <source>
        <strain evidence="2 3">LMG 29911</strain>
    </source>
</reference>
<evidence type="ECO:0000313" key="3">
    <source>
        <dbReference type="Proteomes" id="UP000237684"/>
    </source>
</evidence>
<evidence type="ECO:0000313" key="2">
    <source>
        <dbReference type="EMBL" id="PQV62421.1"/>
    </source>
</evidence>
<dbReference type="AlphaFoldDB" id="A0A2S8SNQ6"/>